<name>A0A2U2CJA9_9RHOB</name>
<reference evidence="1 2" key="1">
    <citation type="submission" date="2018-05" db="EMBL/GenBank/DDBJ databases">
        <title>Pararhodobacter marina sp. nov., isolated from deep-sea water of the Indian Ocean.</title>
        <authorList>
            <person name="Lai Q.Sr."/>
            <person name="Liu X."/>
            <person name="Shao Z."/>
        </authorList>
    </citation>
    <scope>NUCLEOTIDE SEQUENCE [LARGE SCALE GENOMIC DNA]</scope>
    <source>
        <strain evidence="1 2">CIC4N-9</strain>
    </source>
</reference>
<dbReference type="Proteomes" id="UP000244940">
    <property type="component" value="Unassembled WGS sequence"/>
</dbReference>
<evidence type="ECO:0000313" key="2">
    <source>
        <dbReference type="Proteomes" id="UP000244940"/>
    </source>
</evidence>
<dbReference type="AlphaFoldDB" id="A0A2U2CJA9"/>
<proteinExistence type="predicted"/>
<organism evidence="1 2">
    <name type="scientific">Pararhodobacter marinus</name>
    <dbReference type="NCBI Taxonomy" id="2184063"/>
    <lineage>
        <taxon>Bacteria</taxon>
        <taxon>Pseudomonadati</taxon>
        <taxon>Pseudomonadota</taxon>
        <taxon>Alphaproteobacteria</taxon>
        <taxon>Rhodobacterales</taxon>
        <taxon>Paracoccaceae</taxon>
        <taxon>Pararhodobacter</taxon>
    </lineage>
</organism>
<protein>
    <submittedName>
        <fullName evidence="1">DUF721 domain-containing protein</fullName>
    </submittedName>
</protein>
<dbReference type="PIRSF" id="PIRSF032064">
    <property type="entry name" value="UCP032064"/>
    <property type="match status" value="1"/>
</dbReference>
<comment type="caution">
    <text evidence="1">The sequence shown here is derived from an EMBL/GenBank/DDBJ whole genome shotgun (WGS) entry which is preliminary data.</text>
</comment>
<keyword evidence="2" id="KW-1185">Reference proteome</keyword>
<accession>A0A2U2CJA9</accession>
<dbReference type="EMBL" id="QEYD01000001">
    <property type="protein sequence ID" value="PWE31942.1"/>
    <property type="molecule type" value="Genomic_DNA"/>
</dbReference>
<dbReference type="InterPro" id="IPR007922">
    <property type="entry name" value="DciA-like"/>
</dbReference>
<dbReference type="OrthoDB" id="7160947at2"/>
<sequence>MRGFEPASGLLRDPIRKAGESRGFAVTRLLTHWPEIAGPELARMCRPVKVSYAQQGIGATLTLLASGAAAPLVQMQADTLRDKVNAIYGYAAISRVRVTQTSARGMAPQLAPGLAESQRPFEGPNIATPSPNALSRARQVVEGMTEGVSDGGLKAALDRLATQVLMRQDRQAQTRRRDEGKDTE</sequence>
<dbReference type="Pfam" id="PF05258">
    <property type="entry name" value="DciA"/>
    <property type="match status" value="1"/>
</dbReference>
<gene>
    <name evidence="1" type="ORF">C4N9_01485</name>
</gene>
<dbReference type="InterPro" id="IPR010593">
    <property type="entry name" value="DUF1159"/>
</dbReference>
<evidence type="ECO:0000313" key="1">
    <source>
        <dbReference type="EMBL" id="PWE31942.1"/>
    </source>
</evidence>